<name>D0LSD9_HALO1</name>
<sequence length="135" mass="15136">MVLDPMSEFDDERLTPADELPWPRLIALLPRLRACAGCERGDADVRETESALRGALHAEFMQPFNWPAWMKAEGTHLWNQPDALQAASLDQLRRLFIALIRGDRFDEGALAAAMRAGTLARMVERAEHLSRAPDA</sequence>
<protein>
    <submittedName>
        <fullName evidence="1">Uncharacterized protein</fullName>
    </submittedName>
</protein>
<dbReference type="EMBL" id="CP001804">
    <property type="protein sequence ID" value="ACY15638.1"/>
    <property type="molecule type" value="Genomic_DNA"/>
</dbReference>
<keyword evidence="2" id="KW-1185">Reference proteome</keyword>
<organism evidence="1 2">
    <name type="scientific">Haliangium ochraceum (strain DSM 14365 / JCM 11303 / SMP-2)</name>
    <dbReference type="NCBI Taxonomy" id="502025"/>
    <lineage>
        <taxon>Bacteria</taxon>
        <taxon>Pseudomonadati</taxon>
        <taxon>Myxococcota</taxon>
        <taxon>Polyangia</taxon>
        <taxon>Haliangiales</taxon>
        <taxon>Kofleriaceae</taxon>
        <taxon>Haliangium</taxon>
    </lineage>
</organism>
<dbReference type="STRING" id="502025.Hoch_3136"/>
<gene>
    <name evidence="1" type="ordered locus">Hoch_3136</name>
</gene>
<dbReference type="HOGENOM" id="CLU_1882862_0_0_7"/>
<dbReference type="AlphaFoldDB" id="D0LSD9"/>
<evidence type="ECO:0000313" key="1">
    <source>
        <dbReference type="EMBL" id="ACY15638.1"/>
    </source>
</evidence>
<dbReference type="Proteomes" id="UP000001880">
    <property type="component" value="Chromosome"/>
</dbReference>
<accession>D0LSD9</accession>
<dbReference type="KEGG" id="hoh:Hoch_3136"/>
<dbReference type="InterPro" id="IPR045425">
    <property type="entry name" value="DUF6508"/>
</dbReference>
<evidence type="ECO:0000313" key="2">
    <source>
        <dbReference type="Proteomes" id="UP000001880"/>
    </source>
</evidence>
<proteinExistence type="predicted"/>
<dbReference type="Pfam" id="PF20118">
    <property type="entry name" value="DUF6508"/>
    <property type="match status" value="1"/>
</dbReference>
<reference evidence="1 2" key="1">
    <citation type="journal article" date="2010" name="Stand. Genomic Sci.">
        <title>Complete genome sequence of Haliangium ochraceum type strain (SMP-2).</title>
        <authorList>
            <consortium name="US DOE Joint Genome Institute (JGI-PGF)"/>
            <person name="Ivanova N."/>
            <person name="Daum C."/>
            <person name="Lang E."/>
            <person name="Abt B."/>
            <person name="Kopitz M."/>
            <person name="Saunders E."/>
            <person name="Lapidus A."/>
            <person name="Lucas S."/>
            <person name="Glavina Del Rio T."/>
            <person name="Nolan M."/>
            <person name="Tice H."/>
            <person name="Copeland A."/>
            <person name="Cheng J.F."/>
            <person name="Chen F."/>
            <person name="Bruce D."/>
            <person name="Goodwin L."/>
            <person name="Pitluck S."/>
            <person name="Mavromatis K."/>
            <person name="Pati A."/>
            <person name="Mikhailova N."/>
            <person name="Chen A."/>
            <person name="Palaniappan K."/>
            <person name="Land M."/>
            <person name="Hauser L."/>
            <person name="Chang Y.J."/>
            <person name="Jeffries C.D."/>
            <person name="Detter J.C."/>
            <person name="Brettin T."/>
            <person name="Rohde M."/>
            <person name="Goker M."/>
            <person name="Bristow J."/>
            <person name="Markowitz V."/>
            <person name="Eisen J.A."/>
            <person name="Hugenholtz P."/>
            <person name="Kyrpides N.C."/>
            <person name="Klenk H.P."/>
        </authorList>
    </citation>
    <scope>NUCLEOTIDE SEQUENCE [LARGE SCALE GENOMIC DNA]</scope>
    <source>
        <strain evidence="2">DSM 14365 / CIP 107738 / JCM 11303 / AJ 13395 / SMP-2</strain>
    </source>
</reference>